<dbReference type="Proteomes" id="UP000075787">
    <property type="component" value="Unassembled WGS sequence"/>
</dbReference>
<protein>
    <submittedName>
        <fullName evidence="6">Aldehyde dehydrogenase</fullName>
    </submittedName>
</protein>
<name>A0A162JKP2_9PROT</name>
<dbReference type="PROSITE" id="PS00687">
    <property type="entry name" value="ALDEHYDE_DEHYDR_GLU"/>
    <property type="match status" value="1"/>
</dbReference>
<dbReference type="Gene3D" id="3.40.605.10">
    <property type="entry name" value="Aldehyde Dehydrogenase, Chain A, domain 1"/>
    <property type="match status" value="1"/>
</dbReference>
<feature type="domain" description="Aldehyde dehydrogenase" evidence="5">
    <location>
        <begin position="20"/>
        <end position="478"/>
    </location>
</feature>
<dbReference type="Gene3D" id="3.40.309.10">
    <property type="entry name" value="Aldehyde Dehydrogenase, Chain A, domain 2"/>
    <property type="match status" value="1"/>
</dbReference>
<dbReference type="GO" id="GO:0016620">
    <property type="term" value="F:oxidoreductase activity, acting on the aldehyde or oxo group of donors, NAD or NADP as acceptor"/>
    <property type="evidence" value="ECO:0007669"/>
    <property type="project" value="InterPro"/>
</dbReference>
<dbReference type="SUPFAM" id="SSF53720">
    <property type="entry name" value="ALDH-like"/>
    <property type="match status" value="1"/>
</dbReference>
<dbReference type="EMBL" id="LPZR01000228">
    <property type="protein sequence ID" value="KYO49387.1"/>
    <property type="molecule type" value="Genomic_DNA"/>
</dbReference>
<dbReference type="OrthoDB" id="9772584at2"/>
<evidence type="ECO:0000313" key="7">
    <source>
        <dbReference type="Proteomes" id="UP000075787"/>
    </source>
</evidence>
<evidence type="ECO:0000256" key="1">
    <source>
        <dbReference type="ARBA" id="ARBA00009986"/>
    </source>
</evidence>
<keyword evidence="2 4" id="KW-0560">Oxidoreductase</keyword>
<dbReference type="InterPro" id="IPR015590">
    <property type="entry name" value="Aldehyde_DH_dom"/>
</dbReference>
<feature type="active site" evidence="3">
    <location>
        <position position="256"/>
    </location>
</feature>
<sequence length="492" mass="51730">MSGTNEIKRSWQHYIDGRFVDSLDGTRIPVVNPATGEVIADIACAKAADVDMAVAAARKAFTARLLQNMKPVERSRMMHRIARILLERTEEIALVETLDNGKRISAARGDVAAAARYFEYYAGMADKLEGKSIPLGPDYIDYTVHAPFGVSAQIVPWNFPLQIGARSIACALATCNTVVMKTPELSALSLAALAQAVHDAGVPAGVVNILTGFGHEAGAALAGHGDIDHLVFTGSVQTGSRILHALADRVVPAVMELGGKSAGVVFRDADIDQVITSTRGGIFTNAGQVCSASSRLVVERPVYDQVVERMAAAASALKIGPGIEDAELTPVISDGQLDKIEAMCLRAVQAGATAAAGGRRVDRPGYFMAPTVIAGTTPSSEIAQNEVFGPVLTILPFDDAEEALAIANGTDYGLCAGVYTRDLARAHLVADRLIAGQVFVNEWFAGGIETPFGGMKRSGYGREKGVEALLGYVQTKNVAIRLTAGATGRPGA</sequence>
<evidence type="ECO:0000256" key="4">
    <source>
        <dbReference type="RuleBase" id="RU003345"/>
    </source>
</evidence>
<dbReference type="InterPro" id="IPR016163">
    <property type="entry name" value="Ald_DH_C"/>
</dbReference>
<evidence type="ECO:0000256" key="3">
    <source>
        <dbReference type="PROSITE-ProRule" id="PRU10007"/>
    </source>
</evidence>
<proteinExistence type="inferred from homology"/>
<dbReference type="FunFam" id="3.40.605.10:FF:000007">
    <property type="entry name" value="NAD/NADP-dependent betaine aldehyde dehydrogenase"/>
    <property type="match status" value="1"/>
</dbReference>
<dbReference type="RefSeq" id="WP_062770334.1">
    <property type="nucleotide sequence ID" value="NZ_CP121045.1"/>
</dbReference>
<dbReference type="InterPro" id="IPR016162">
    <property type="entry name" value="Ald_DH_N"/>
</dbReference>
<dbReference type="GeneID" id="97240421"/>
<dbReference type="InterPro" id="IPR016160">
    <property type="entry name" value="Ald_DH_CS_CYS"/>
</dbReference>
<gene>
    <name evidence="6" type="ORF">AUP44_17740</name>
</gene>
<dbReference type="InterPro" id="IPR016161">
    <property type="entry name" value="Ald_DH/histidinol_DH"/>
</dbReference>
<dbReference type="PROSITE" id="PS00070">
    <property type="entry name" value="ALDEHYDE_DEHYDR_CYS"/>
    <property type="match status" value="1"/>
</dbReference>
<evidence type="ECO:0000313" key="6">
    <source>
        <dbReference type="EMBL" id="KYO49387.1"/>
    </source>
</evidence>
<dbReference type="Pfam" id="PF00171">
    <property type="entry name" value="Aldedh"/>
    <property type="match status" value="1"/>
</dbReference>
<comment type="similarity">
    <text evidence="1 4">Belongs to the aldehyde dehydrogenase family.</text>
</comment>
<organism evidence="6 7">
    <name type="scientific">Tistrella mobilis</name>
    <dbReference type="NCBI Taxonomy" id="171437"/>
    <lineage>
        <taxon>Bacteria</taxon>
        <taxon>Pseudomonadati</taxon>
        <taxon>Pseudomonadota</taxon>
        <taxon>Alphaproteobacteria</taxon>
        <taxon>Geminicoccales</taxon>
        <taxon>Geminicoccaceae</taxon>
        <taxon>Tistrella</taxon>
    </lineage>
</organism>
<comment type="caution">
    <text evidence="6">The sequence shown here is derived from an EMBL/GenBank/DDBJ whole genome shotgun (WGS) entry which is preliminary data.</text>
</comment>
<dbReference type="AlphaFoldDB" id="A0A162JKP2"/>
<dbReference type="PANTHER" id="PTHR11699">
    <property type="entry name" value="ALDEHYDE DEHYDROGENASE-RELATED"/>
    <property type="match status" value="1"/>
</dbReference>
<dbReference type="InterPro" id="IPR029510">
    <property type="entry name" value="Ald_DH_CS_GLU"/>
</dbReference>
<dbReference type="FunFam" id="3.40.309.10:FF:000012">
    <property type="entry name" value="Betaine aldehyde dehydrogenase"/>
    <property type="match status" value="1"/>
</dbReference>
<evidence type="ECO:0000256" key="2">
    <source>
        <dbReference type="ARBA" id="ARBA00023002"/>
    </source>
</evidence>
<accession>A0A162JKP2</accession>
<evidence type="ECO:0000259" key="5">
    <source>
        <dbReference type="Pfam" id="PF00171"/>
    </source>
</evidence>
<reference evidence="6 7" key="1">
    <citation type="submission" date="2015-12" db="EMBL/GenBank/DDBJ databases">
        <title>Genome sequence of Tistrella mobilis MCCC 1A02139.</title>
        <authorList>
            <person name="Lu L."/>
            <person name="Lai Q."/>
            <person name="Shao Z."/>
            <person name="Qian P."/>
        </authorList>
    </citation>
    <scope>NUCLEOTIDE SEQUENCE [LARGE SCALE GENOMIC DNA]</scope>
    <source>
        <strain evidence="6 7">MCCC 1A02139</strain>
    </source>
</reference>